<dbReference type="SUPFAM" id="SSF52540">
    <property type="entry name" value="P-loop containing nucleoside triphosphate hydrolases"/>
    <property type="match status" value="1"/>
</dbReference>
<reference evidence="5 6" key="1">
    <citation type="submission" date="2019-09" db="EMBL/GenBank/DDBJ databases">
        <authorList>
            <person name="Chandra G."/>
            <person name="Truman W A."/>
        </authorList>
    </citation>
    <scope>NUCLEOTIDE SEQUENCE [LARGE SCALE GENOMIC DNA]</scope>
    <source>
        <strain evidence="5">PS662</strain>
    </source>
</reference>
<accession>A0A5E6XIJ7</accession>
<dbReference type="InterPro" id="IPR001482">
    <property type="entry name" value="T2SS/T4SS_dom"/>
</dbReference>
<dbReference type="SUPFAM" id="SSF160246">
    <property type="entry name" value="EspE N-terminal domain-like"/>
    <property type="match status" value="1"/>
</dbReference>
<dbReference type="PANTHER" id="PTHR30258">
    <property type="entry name" value="TYPE II SECRETION SYSTEM PROTEIN GSPE-RELATED"/>
    <property type="match status" value="1"/>
</dbReference>
<dbReference type="Gene3D" id="3.40.50.300">
    <property type="entry name" value="P-loop containing nucleotide triphosphate hydrolases"/>
    <property type="match status" value="1"/>
</dbReference>
<evidence type="ECO:0000313" key="5">
    <source>
        <dbReference type="EMBL" id="VVN40960.1"/>
    </source>
</evidence>
<evidence type="ECO:0000259" key="4">
    <source>
        <dbReference type="PROSITE" id="PS00662"/>
    </source>
</evidence>
<keyword evidence="2" id="KW-0547">Nucleotide-binding</keyword>
<gene>
    <name evidence="5" type="ORF">PS662_05463</name>
</gene>
<dbReference type="CDD" id="cd01129">
    <property type="entry name" value="PulE-GspE-like"/>
    <property type="match status" value="1"/>
</dbReference>
<dbReference type="GO" id="GO:0005886">
    <property type="term" value="C:plasma membrane"/>
    <property type="evidence" value="ECO:0007669"/>
    <property type="project" value="TreeGrafter"/>
</dbReference>
<organism evidence="5 6">
    <name type="scientific">Pseudomonas fluorescens</name>
    <dbReference type="NCBI Taxonomy" id="294"/>
    <lineage>
        <taxon>Bacteria</taxon>
        <taxon>Pseudomonadati</taxon>
        <taxon>Pseudomonadota</taxon>
        <taxon>Gammaproteobacteria</taxon>
        <taxon>Pseudomonadales</taxon>
        <taxon>Pseudomonadaceae</taxon>
        <taxon>Pseudomonas</taxon>
    </lineage>
</organism>
<dbReference type="Proteomes" id="UP000326953">
    <property type="component" value="Unassembled WGS sequence"/>
</dbReference>
<dbReference type="InterPro" id="IPR037257">
    <property type="entry name" value="T2SS_E_N_sf"/>
</dbReference>
<protein>
    <recommendedName>
        <fullName evidence="4">Bacterial type II secretion system protein E domain-containing protein</fullName>
    </recommendedName>
</protein>
<dbReference type="InterPro" id="IPR027417">
    <property type="entry name" value="P-loop_NTPase"/>
</dbReference>
<evidence type="ECO:0000256" key="3">
    <source>
        <dbReference type="ARBA" id="ARBA00022840"/>
    </source>
</evidence>
<keyword evidence="3" id="KW-0067">ATP-binding</keyword>
<dbReference type="GO" id="GO:0016887">
    <property type="term" value="F:ATP hydrolysis activity"/>
    <property type="evidence" value="ECO:0007669"/>
    <property type="project" value="TreeGrafter"/>
</dbReference>
<dbReference type="EMBL" id="CABVHK010000023">
    <property type="protein sequence ID" value="VVN40960.1"/>
    <property type="molecule type" value="Genomic_DNA"/>
</dbReference>
<evidence type="ECO:0000256" key="1">
    <source>
        <dbReference type="ARBA" id="ARBA00006611"/>
    </source>
</evidence>
<comment type="similarity">
    <text evidence="1">Belongs to the GSP E family.</text>
</comment>
<evidence type="ECO:0000313" key="6">
    <source>
        <dbReference type="Proteomes" id="UP000326953"/>
    </source>
</evidence>
<dbReference type="Gene3D" id="3.30.450.90">
    <property type="match status" value="1"/>
</dbReference>
<dbReference type="AlphaFoldDB" id="A0A5E6XIJ7"/>
<dbReference type="Pfam" id="PF00437">
    <property type="entry name" value="T2SSE"/>
    <property type="match status" value="1"/>
</dbReference>
<dbReference type="PANTHER" id="PTHR30258:SF1">
    <property type="entry name" value="PROTEIN TRANSPORT PROTEIN HOFB HOMOLOG"/>
    <property type="match status" value="1"/>
</dbReference>
<proteinExistence type="inferred from homology"/>
<dbReference type="PROSITE" id="PS00662">
    <property type="entry name" value="T2SP_E"/>
    <property type="match status" value="1"/>
</dbReference>
<evidence type="ECO:0000256" key="2">
    <source>
        <dbReference type="ARBA" id="ARBA00022741"/>
    </source>
</evidence>
<feature type="domain" description="Bacterial type II secretion system protein E" evidence="4">
    <location>
        <begin position="416"/>
        <end position="430"/>
    </location>
</feature>
<sequence>MDRLSLVTEPANSVGASLLAKAVGQPSEMLDGPTSSRAGSLPPLESVPARFTSEQLAQARSLASTSGERMLQALGVLCELAPMPFIQCLGATLHYPVLDTDSLFNATPVFDRVTLAQCLKREFILLRHDDAVIGVFADPFDTSRLAWIDDCLHGAPLYLVHADDLKAYLARHEESFHAVESLNAQADANVEIDTLQSLSLTSISEDASVVVKLVNSTLYDALKMHASDIHLGTTGSGLVIKYRIDGVLNNISKIQGSEFAEQVISRVKVMAELDIGEKRVPQDGRFKIGISGRQIDFRVSIMPSIFGEDAVLRVLDKQDLADKVCGVQLQALGFEDETLRQLRRLAAEPYGMVLVTGPTGSGKTTTLYAMITEINHGVDKIITIEDPVEYQLPGVLQIPVNEKKGLTFARGLRSILRHDPDKIMVGEIRDPDTAQIAVQSALTGHLVFTTIHANNVFDVIGRFTQMEIDPYSLVSALNAVLAQRLIRLVCASCSAPSYPTDEELRASGLDPRAVDHYQFVHGKGCGHCRGTGYRGRTAIAELLHLDDELRQMIVERQPISKIKAHACKRGLRLLRESALELVQEGRTTLEEINRVTFIS</sequence>
<dbReference type="GO" id="GO:0005524">
    <property type="term" value="F:ATP binding"/>
    <property type="evidence" value="ECO:0007669"/>
    <property type="project" value="UniProtKB-KW"/>
</dbReference>
<name>A0A5E6XIJ7_PSEFL</name>
<dbReference type="FunFam" id="3.40.50.300:FF:000398">
    <property type="entry name" value="Type IV pilus assembly ATPase PilB"/>
    <property type="match status" value="1"/>
</dbReference>